<keyword evidence="2 3" id="KW-0802">TPR repeat</keyword>
<dbReference type="EMBL" id="LN879430">
    <property type="protein sequence ID" value="CUH92005.1"/>
    <property type="molecule type" value="Genomic_DNA"/>
</dbReference>
<dbReference type="OrthoDB" id="305319at2"/>
<evidence type="ECO:0000256" key="2">
    <source>
        <dbReference type="ARBA" id="ARBA00022803"/>
    </source>
</evidence>
<dbReference type="InterPro" id="IPR019734">
    <property type="entry name" value="TPR_rpt"/>
</dbReference>
<dbReference type="SMART" id="SM00028">
    <property type="entry name" value="TPR"/>
    <property type="match status" value="8"/>
</dbReference>
<dbReference type="Proteomes" id="UP000196053">
    <property type="component" value="Chromosome I"/>
</dbReference>
<dbReference type="KEGG" id="hsd:SD1D_0453"/>
<keyword evidence="5" id="KW-1185">Reference proteome</keyword>
<organism evidence="4 5">
    <name type="scientific">Herbinix luporum</name>
    <dbReference type="NCBI Taxonomy" id="1679721"/>
    <lineage>
        <taxon>Bacteria</taxon>
        <taxon>Bacillati</taxon>
        <taxon>Bacillota</taxon>
        <taxon>Clostridia</taxon>
        <taxon>Lachnospirales</taxon>
        <taxon>Lachnospiraceae</taxon>
        <taxon>Herbinix</taxon>
    </lineage>
</organism>
<feature type="repeat" description="TPR" evidence="3">
    <location>
        <begin position="98"/>
        <end position="131"/>
    </location>
</feature>
<dbReference type="Gene3D" id="1.25.40.10">
    <property type="entry name" value="Tetratricopeptide repeat domain"/>
    <property type="match status" value="3"/>
</dbReference>
<evidence type="ECO:0000256" key="1">
    <source>
        <dbReference type="ARBA" id="ARBA00022737"/>
    </source>
</evidence>
<dbReference type="AlphaFoldDB" id="A0A0K8J3D6"/>
<dbReference type="PROSITE" id="PS51257">
    <property type="entry name" value="PROKAR_LIPOPROTEIN"/>
    <property type="match status" value="1"/>
</dbReference>
<name>A0A0K8J3D6_9FIRM</name>
<feature type="repeat" description="TPR" evidence="3">
    <location>
        <begin position="24"/>
        <end position="57"/>
    </location>
</feature>
<dbReference type="InterPro" id="IPR011990">
    <property type="entry name" value="TPR-like_helical_dom_sf"/>
</dbReference>
<dbReference type="SUPFAM" id="SSF81901">
    <property type="entry name" value="HCP-like"/>
    <property type="match status" value="1"/>
</dbReference>
<dbReference type="Pfam" id="PF13181">
    <property type="entry name" value="TPR_8"/>
    <property type="match status" value="1"/>
</dbReference>
<sequence length="396" mass="45755">MKKLIFYIGLFFVMIFLTTGCSKSGGYYRSGKNYFISGDYHKAAENFSLSITKNPNKAEYYIDYGMALIGLGQYQEAFVQFDKVIMDKKITIVLKNNKRALRGKGIAYFMMQDFQEAINQFDKALDINVLSELDLDILYYKGRALTNIGDFKEAAATYSRIIDQFGQDAQVLADRAYTYHKSGEYVEGLNDYDKAITLQSDKFDYYFGKYYLLMDMGKPNEAQEVLRQAEEIKIITKADKYNLAKVHFYQGLYDQAIYELSESAGNGFVEANFYIGEIYNHKKDYPTAKYYYEKYIEEGGVPLPWIYSQIASCLMKTGEYKQAIPYLETGINYAHNDMKRELLKSLIIVYENLGDFENALIKLESYLASYPGDEDAKREEIFLKSRTKEFSTTNNP</sequence>
<evidence type="ECO:0000256" key="3">
    <source>
        <dbReference type="PROSITE-ProRule" id="PRU00339"/>
    </source>
</evidence>
<dbReference type="SUPFAM" id="SSF48452">
    <property type="entry name" value="TPR-like"/>
    <property type="match status" value="1"/>
</dbReference>
<dbReference type="InterPro" id="IPR050498">
    <property type="entry name" value="Ycf3"/>
</dbReference>
<dbReference type="Pfam" id="PF13432">
    <property type="entry name" value="TPR_16"/>
    <property type="match status" value="2"/>
</dbReference>
<dbReference type="PROSITE" id="PS50005">
    <property type="entry name" value="TPR"/>
    <property type="match status" value="3"/>
</dbReference>
<gene>
    <name evidence="4" type="ORF">SD1D_0453</name>
</gene>
<feature type="repeat" description="TPR" evidence="3">
    <location>
        <begin position="169"/>
        <end position="202"/>
    </location>
</feature>
<protein>
    <submittedName>
        <fullName evidence="4">Uncharacterized protein</fullName>
    </submittedName>
</protein>
<dbReference type="PANTHER" id="PTHR44858">
    <property type="entry name" value="TETRATRICOPEPTIDE REPEAT PROTEIN 6"/>
    <property type="match status" value="1"/>
</dbReference>
<reference evidence="5" key="1">
    <citation type="submission" date="2015-09" db="EMBL/GenBank/DDBJ databases">
        <authorList>
            <person name="Wibberg D."/>
        </authorList>
    </citation>
    <scope>NUCLEOTIDE SEQUENCE [LARGE SCALE GENOMIC DNA]</scope>
    <source>
        <strain evidence="5">SD1D</strain>
    </source>
</reference>
<proteinExistence type="predicted"/>
<keyword evidence="1" id="KW-0677">Repeat</keyword>
<accession>A0A0K8J3D6</accession>
<evidence type="ECO:0000313" key="5">
    <source>
        <dbReference type="Proteomes" id="UP000196053"/>
    </source>
</evidence>
<evidence type="ECO:0000313" key="4">
    <source>
        <dbReference type="EMBL" id="CUH92005.1"/>
    </source>
</evidence>
<dbReference type="PANTHER" id="PTHR44858:SF1">
    <property type="entry name" value="UDP-N-ACETYLGLUCOSAMINE--PEPTIDE N-ACETYLGLUCOSAMINYLTRANSFERASE SPINDLY-RELATED"/>
    <property type="match status" value="1"/>
</dbReference>
<dbReference type="RefSeq" id="WP_058257417.1">
    <property type="nucleotide sequence ID" value="NZ_LN879430.1"/>
</dbReference>